<gene>
    <name evidence="2" type="ORF">A2572_02180</name>
</gene>
<evidence type="ECO:0000313" key="2">
    <source>
        <dbReference type="EMBL" id="OGD82997.1"/>
    </source>
</evidence>
<evidence type="ECO:0000313" key="3">
    <source>
        <dbReference type="Proteomes" id="UP000179237"/>
    </source>
</evidence>
<dbReference type="GO" id="GO:0004222">
    <property type="term" value="F:metalloendopeptidase activity"/>
    <property type="evidence" value="ECO:0007669"/>
    <property type="project" value="TreeGrafter"/>
</dbReference>
<dbReference type="AlphaFoldDB" id="A0A1F5FTR5"/>
<proteinExistence type="predicted"/>
<dbReference type="CDD" id="cd12797">
    <property type="entry name" value="M23_peptidase"/>
    <property type="match status" value="1"/>
</dbReference>
<name>A0A1F5FTR5_9BACT</name>
<feature type="domain" description="M23ase beta-sheet core" evidence="1">
    <location>
        <begin position="92"/>
        <end position="186"/>
    </location>
</feature>
<dbReference type="InterPro" id="IPR011055">
    <property type="entry name" value="Dup_hybrid_motif"/>
</dbReference>
<dbReference type="PANTHER" id="PTHR21666:SF270">
    <property type="entry name" value="MUREIN HYDROLASE ACTIVATOR ENVC"/>
    <property type="match status" value="1"/>
</dbReference>
<evidence type="ECO:0000259" key="1">
    <source>
        <dbReference type="Pfam" id="PF01551"/>
    </source>
</evidence>
<dbReference type="Gene3D" id="2.70.70.10">
    <property type="entry name" value="Glucose Permease (Domain IIA)"/>
    <property type="match status" value="1"/>
</dbReference>
<protein>
    <recommendedName>
        <fullName evidence="1">M23ase beta-sheet core domain-containing protein</fullName>
    </recommendedName>
</protein>
<organism evidence="2 3">
    <name type="scientific">Candidatus Collierbacteria bacterium RIFOXYD1_FULL_40_9</name>
    <dbReference type="NCBI Taxonomy" id="1817731"/>
    <lineage>
        <taxon>Bacteria</taxon>
        <taxon>Candidatus Collieribacteriota</taxon>
    </lineage>
</organism>
<accession>A0A1F5FTR5</accession>
<comment type="caution">
    <text evidence="2">The sequence shown here is derived from an EMBL/GenBank/DDBJ whole genome shotgun (WGS) entry which is preliminary data.</text>
</comment>
<dbReference type="EMBL" id="MFAQ01000032">
    <property type="protein sequence ID" value="OGD82997.1"/>
    <property type="molecule type" value="Genomic_DNA"/>
</dbReference>
<sequence length="196" mass="21442">MIQSQHIKKATSHPISRVFRPFFESKNIKSVLGGIFSMTSLASGVFLLQGDSSLIEASFNPVTEEMIIETKHSISSVVPNMTGISQEFHLGHPGIDITAPLGSKILPLKKGKVSLVANTKVGYGRWVEVDHGDNIRSLYAHMGKIQVEEGEEVDTDTVLGEVGLTGRTTGPHVHLEVFKGETRINPRVYLLSLPKK</sequence>
<dbReference type="Pfam" id="PF01551">
    <property type="entry name" value="Peptidase_M23"/>
    <property type="match status" value="1"/>
</dbReference>
<dbReference type="InterPro" id="IPR050570">
    <property type="entry name" value="Cell_wall_metabolism_enzyme"/>
</dbReference>
<dbReference type="PANTHER" id="PTHR21666">
    <property type="entry name" value="PEPTIDASE-RELATED"/>
    <property type="match status" value="1"/>
</dbReference>
<dbReference type="InterPro" id="IPR016047">
    <property type="entry name" value="M23ase_b-sheet_dom"/>
</dbReference>
<dbReference type="Proteomes" id="UP000179237">
    <property type="component" value="Unassembled WGS sequence"/>
</dbReference>
<reference evidence="2 3" key="1">
    <citation type="journal article" date="2016" name="Nat. Commun.">
        <title>Thousands of microbial genomes shed light on interconnected biogeochemical processes in an aquifer system.</title>
        <authorList>
            <person name="Anantharaman K."/>
            <person name="Brown C.T."/>
            <person name="Hug L.A."/>
            <person name="Sharon I."/>
            <person name="Castelle C.J."/>
            <person name="Probst A.J."/>
            <person name="Thomas B.C."/>
            <person name="Singh A."/>
            <person name="Wilkins M.J."/>
            <person name="Karaoz U."/>
            <person name="Brodie E.L."/>
            <person name="Williams K.H."/>
            <person name="Hubbard S.S."/>
            <person name="Banfield J.F."/>
        </authorList>
    </citation>
    <scope>NUCLEOTIDE SEQUENCE [LARGE SCALE GENOMIC DNA]</scope>
</reference>
<dbReference type="SUPFAM" id="SSF51261">
    <property type="entry name" value="Duplicated hybrid motif"/>
    <property type="match status" value="1"/>
</dbReference>